<reference evidence="19 20" key="1">
    <citation type="submission" date="2018-12" db="EMBL/GenBank/DDBJ databases">
        <authorList>
            <consortium name="Pathogen Informatics"/>
        </authorList>
    </citation>
    <scope>NUCLEOTIDE SEQUENCE [LARGE SCALE GENOMIC DNA]</scope>
    <source>
        <strain evidence="19 20">NCTC13489</strain>
    </source>
</reference>
<feature type="binding site" evidence="12 16">
    <location>
        <position position="261"/>
    </location>
    <ligand>
        <name>substrate</name>
    </ligand>
</feature>
<evidence type="ECO:0000313" key="19">
    <source>
        <dbReference type="EMBL" id="VEH96013.1"/>
    </source>
</evidence>
<keyword evidence="9 12" id="KW-0520">NAD</keyword>
<evidence type="ECO:0000256" key="1">
    <source>
        <dbReference type="ARBA" id="ARBA00003850"/>
    </source>
</evidence>
<evidence type="ECO:0000256" key="5">
    <source>
        <dbReference type="ARBA" id="ARBA00022605"/>
    </source>
</evidence>
<dbReference type="InterPro" id="IPR016161">
    <property type="entry name" value="Ald_DH/histidinol_DH"/>
</dbReference>
<evidence type="ECO:0000256" key="7">
    <source>
        <dbReference type="ARBA" id="ARBA00022833"/>
    </source>
</evidence>
<evidence type="ECO:0000256" key="14">
    <source>
        <dbReference type="PIRSR" id="PIRSR000099-1"/>
    </source>
</evidence>
<dbReference type="InterPro" id="IPR001692">
    <property type="entry name" value="Histidinol_DH_CS"/>
</dbReference>
<keyword evidence="7 12" id="KW-0862">Zinc</keyword>
<feature type="binding site" evidence="12 15">
    <location>
        <position position="189"/>
    </location>
    <ligand>
        <name>NAD(+)</name>
        <dbReference type="ChEBI" id="CHEBI:57540"/>
    </ligand>
</feature>
<evidence type="ECO:0000256" key="10">
    <source>
        <dbReference type="ARBA" id="ARBA00023102"/>
    </source>
</evidence>
<evidence type="ECO:0000313" key="20">
    <source>
        <dbReference type="Proteomes" id="UP000270036"/>
    </source>
</evidence>
<dbReference type="SUPFAM" id="SSF53720">
    <property type="entry name" value="ALDH-like"/>
    <property type="match status" value="1"/>
</dbReference>
<dbReference type="PANTHER" id="PTHR21256:SF2">
    <property type="entry name" value="HISTIDINE BIOSYNTHESIS TRIFUNCTIONAL PROTEIN"/>
    <property type="match status" value="1"/>
</dbReference>
<evidence type="ECO:0000256" key="2">
    <source>
        <dbReference type="ARBA" id="ARBA00004940"/>
    </source>
</evidence>
<feature type="binding site" evidence="12 17">
    <location>
        <position position="418"/>
    </location>
    <ligand>
        <name>Zn(2+)</name>
        <dbReference type="ChEBI" id="CHEBI:29105"/>
    </ligand>
</feature>
<sequence>MIMNNISKYPVRDSWEILLERPTLEKKNLRNTVQKIFLKVRNEGDSALKEFSTKFDHVTIENFLVSAEEIELAITEVPAELKKAINQAKENIFKFHLVQKAEAEEIETTAGVVCWRESRAIEKVGLYIPGGTAPLFSTVLMLAVPAQIADCKELILCSPPQKDGSINPAILYTAKLCGITKIFKVGGAQAIAALTFGTESILKVDKIFGPGNQYVTQAKQLAMEYNVAIDLPAGPSEVLVIADETAIPEFCAADLLSQAEHGIDSQVIFISTDEEVFNETLKEIEQQLAELPRNEIAKSALENSRFILLKSIDEALEMSNFYAPEHLILSVENPRNYISKTTNAGSIFLGNYTPESAGDYASGTNHTLPTNGFAKNYSGVSLDSFVKKITIQEISKTGLKNIGKTIEIMAAAEGLDAHKNAVSLRLKSLQNGI</sequence>
<dbReference type="GO" id="GO:0000105">
    <property type="term" value="P:L-histidine biosynthetic process"/>
    <property type="evidence" value="ECO:0007669"/>
    <property type="project" value="UniProtKB-UniRule"/>
</dbReference>
<dbReference type="GO" id="GO:0005829">
    <property type="term" value="C:cytosol"/>
    <property type="evidence" value="ECO:0007669"/>
    <property type="project" value="TreeGrafter"/>
</dbReference>
<dbReference type="STRING" id="266748.HY04_01600"/>
<dbReference type="HAMAP" id="MF_01024">
    <property type="entry name" value="HisD"/>
    <property type="match status" value="1"/>
</dbReference>
<feature type="binding site" evidence="12 16">
    <location>
        <position position="418"/>
    </location>
    <ligand>
        <name>substrate</name>
    </ligand>
</feature>
<organism evidence="19 20">
    <name type="scientific">Kaistella antarctica</name>
    <dbReference type="NCBI Taxonomy" id="266748"/>
    <lineage>
        <taxon>Bacteria</taxon>
        <taxon>Pseudomonadati</taxon>
        <taxon>Bacteroidota</taxon>
        <taxon>Flavobacteriia</taxon>
        <taxon>Flavobacteriales</taxon>
        <taxon>Weeksellaceae</taxon>
        <taxon>Chryseobacterium group</taxon>
        <taxon>Kaistella</taxon>
    </lineage>
</organism>
<evidence type="ECO:0000256" key="17">
    <source>
        <dbReference type="PIRSR" id="PIRSR000099-4"/>
    </source>
</evidence>
<dbReference type="Gene3D" id="3.40.50.1980">
    <property type="entry name" value="Nitrogenase molybdenum iron protein domain"/>
    <property type="match status" value="2"/>
</dbReference>
<keyword evidence="8 12" id="KW-0560">Oxidoreductase</keyword>
<feature type="binding site" evidence="12 15">
    <location>
        <position position="127"/>
    </location>
    <ligand>
        <name>NAD(+)</name>
        <dbReference type="ChEBI" id="CHEBI:57540"/>
    </ligand>
</feature>
<evidence type="ECO:0000256" key="4">
    <source>
        <dbReference type="ARBA" id="ARBA00012965"/>
    </source>
</evidence>
<feature type="binding site" evidence="12 17">
    <location>
        <position position="258"/>
    </location>
    <ligand>
        <name>Zn(2+)</name>
        <dbReference type="ChEBI" id="CHEBI:29105"/>
    </ligand>
</feature>
<dbReference type="InterPro" id="IPR012131">
    <property type="entry name" value="Hstdl_DH"/>
</dbReference>
<dbReference type="PIRSF" id="PIRSF000099">
    <property type="entry name" value="Histidinol_dh"/>
    <property type="match status" value="1"/>
</dbReference>
<evidence type="ECO:0000256" key="8">
    <source>
        <dbReference type="ARBA" id="ARBA00023002"/>
    </source>
</evidence>
<feature type="binding site" evidence="12 16">
    <location>
        <position position="258"/>
    </location>
    <ligand>
        <name>substrate</name>
    </ligand>
</feature>
<evidence type="ECO:0000256" key="9">
    <source>
        <dbReference type="ARBA" id="ARBA00023027"/>
    </source>
</evidence>
<dbReference type="Gene3D" id="1.20.5.1300">
    <property type="match status" value="1"/>
</dbReference>
<dbReference type="EC" id="1.1.1.23" evidence="4 12"/>
<comment type="cofactor">
    <cofactor evidence="12 17">
        <name>Zn(2+)</name>
        <dbReference type="ChEBI" id="CHEBI:29105"/>
    </cofactor>
    <text evidence="12 17">Binds 1 zinc ion per subunit.</text>
</comment>
<evidence type="ECO:0000256" key="15">
    <source>
        <dbReference type="PIRSR" id="PIRSR000099-2"/>
    </source>
</evidence>
<proteinExistence type="inferred from homology"/>
<dbReference type="FunFam" id="3.40.50.1980:FF:000001">
    <property type="entry name" value="Histidinol dehydrogenase"/>
    <property type="match status" value="1"/>
</dbReference>
<feature type="binding site" evidence="12 17">
    <location>
        <position position="359"/>
    </location>
    <ligand>
        <name>Zn(2+)</name>
        <dbReference type="ChEBI" id="CHEBI:29105"/>
    </ligand>
</feature>
<evidence type="ECO:0000256" key="13">
    <source>
        <dbReference type="PIRNR" id="PIRNR000099"/>
    </source>
</evidence>
<dbReference type="PROSITE" id="PS00611">
    <property type="entry name" value="HISOL_DEHYDROGENASE"/>
    <property type="match status" value="1"/>
</dbReference>
<dbReference type="GO" id="GO:0004399">
    <property type="term" value="F:histidinol dehydrogenase activity"/>
    <property type="evidence" value="ECO:0007669"/>
    <property type="project" value="UniProtKB-UniRule"/>
</dbReference>
<dbReference type="PRINTS" id="PR00083">
    <property type="entry name" value="HOLDHDRGNASE"/>
</dbReference>
<evidence type="ECO:0000256" key="11">
    <source>
        <dbReference type="ARBA" id="ARBA00049489"/>
    </source>
</evidence>
<dbReference type="InterPro" id="IPR022695">
    <property type="entry name" value="Histidinol_DH_monofunct"/>
</dbReference>
<feature type="binding site" evidence="12 16">
    <location>
        <position position="326"/>
    </location>
    <ligand>
        <name>substrate</name>
    </ligand>
</feature>
<gene>
    <name evidence="12 19" type="primary">hisD</name>
    <name evidence="19" type="ORF">NCTC13489_00305</name>
</gene>
<dbReference type="FunFam" id="3.40.50.1980:FF:000002">
    <property type="entry name" value="Histidinol dehydrogenase, chloroplastic"/>
    <property type="match status" value="1"/>
</dbReference>
<evidence type="ECO:0000256" key="16">
    <source>
        <dbReference type="PIRSR" id="PIRSR000099-3"/>
    </source>
</evidence>
<feature type="active site" description="Proton acceptor" evidence="12 14">
    <location>
        <position position="325"/>
    </location>
</feature>
<comment type="similarity">
    <text evidence="3 12 13 18">Belongs to the histidinol dehydrogenase family.</text>
</comment>
<dbReference type="NCBIfam" id="TIGR00069">
    <property type="entry name" value="hisD"/>
    <property type="match status" value="1"/>
</dbReference>
<comment type="pathway">
    <text evidence="2 12">Amino-acid biosynthesis; L-histidine biosynthesis; L-histidine from 5-phospho-alpha-D-ribose 1-diphosphate: step 9/9.</text>
</comment>
<keyword evidence="6 12" id="KW-0479">Metal-binding</keyword>
<keyword evidence="5 12" id="KW-0028">Amino-acid biosynthesis</keyword>
<dbReference type="CDD" id="cd06572">
    <property type="entry name" value="Histidinol_dh"/>
    <property type="match status" value="1"/>
</dbReference>
<accession>A0A3S4UPQ6</accession>
<evidence type="ECO:0000256" key="3">
    <source>
        <dbReference type="ARBA" id="ARBA00010178"/>
    </source>
</evidence>
<evidence type="ECO:0000256" key="18">
    <source>
        <dbReference type="RuleBase" id="RU004175"/>
    </source>
</evidence>
<evidence type="ECO:0000256" key="6">
    <source>
        <dbReference type="ARBA" id="ARBA00022723"/>
    </source>
</evidence>
<dbReference type="AlphaFoldDB" id="A0A3S4UPQ6"/>
<feature type="binding site" evidence="12 15">
    <location>
        <position position="212"/>
    </location>
    <ligand>
        <name>NAD(+)</name>
        <dbReference type="ChEBI" id="CHEBI:57540"/>
    </ligand>
</feature>
<evidence type="ECO:0000256" key="12">
    <source>
        <dbReference type="HAMAP-Rule" id="MF_01024"/>
    </source>
</evidence>
<feature type="binding site" evidence="12 16">
    <location>
        <position position="236"/>
    </location>
    <ligand>
        <name>substrate</name>
    </ligand>
</feature>
<dbReference type="EMBL" id="LR134441">
    <property type="protein sequence ID" value="VEH96013.1"/>
    <property type="molecule type" value="Genomic_DNA"/>
</dbReference>
<dbReference type="GO" id="GO:0008270">
    <property type="term" value="F:zinc ion binding"/>
    <property type="evidence" value="ECO:0007669"/>
    <property type="project" value="UniProtKB-UniRule"/>
</dbReference>
<keyword evidence="10 12" id="KW-0368">Histidine biosynthesis</keyword>
<feature type="binding site" evidence="12 16">
    <location>
        <position position="413"/>
    </location>
    <ligand>
        <name>substrate</name>
    </ligand>
</feature>
<comment type="catalytic activity">
    <reaction evidence="11 12">
        <text>L-histidinol + 2 NAD(+) + H2O = L-histidine + 2 NADH + 3 H(+)</text>
        <dbReference type="Rhea" id="RHEA:20641"/>
        <dbReference type="ChEBI" id="CHEBI:15377"/>
        <dbReference type="ChEBI" id="CHEBI:15378"/>
        <dbReference type="ChEBI" id="CHEBI:57540"/>
        <dbReference type="ChEBI" id="CHEBI:57595"/>
        <dbReference type="ChEBI" id="CHEBI:57699"/>
        <dbReference type="ChEBI" id="CHEBI:57945"/>
        <dbReference type="EC" id="1.1.1.23"/>
    </reaction>
</comment>
<feature type="binding site" evidence="12 16">
    <location>
        <position position="359"/>
    </location>
    <ligand>
        <name>substrate</name>
    </ligand>
</feature>
<dbReference type="FunFam" id="1.20.5.1300:FF:000002">
    <property type="entry name" value="Histidinol dehydrogenase, chloroplastic"/>
    <property type="match status" value="1"/>
</dbReference>
<feature type="active site" description="Proton acceptor" evidence="12 14">
    <location>
        <position position="326"/>
    </location>
</feature>
<dbReference type="KEGG" id="cant:NCTC13489_00305"/>
<dbReference type="GO" id="GO:0051287">
    <property type="term" value="F:NAD binding"/>
    <property type="evidence" value="ECO:0007669"/>
    <property type="project" value="InterPro"/>
</dbReference>
<name>A0A3S4UPQ6_9FLAO</name>
<comment type="function">
    <text evidence="1 12">Catalyzes the sequential NAD-dependent oxidations of L-histidinol to L-histidinaldehyde and then to L-histidine.</text>
</comment>
<dbReference type="Proteomes" id="UP000270036">
    <property type="component" value="Chromosome"/>
</dbReference>
<protein>
    <recommendedName>
        <fullName evidence="4 12">Histidinol dehydrogenase</fullName>
        <shortName evidence="12">HDH</shortName>
        <ecNumber evidence="4 12">1.1.1.23</ecNumber>
    </recommendedName>
</protein>
<dbReference type="Pfam" id="PF00815">
    <property type="entry name" value="Histidinol_dh"/>
    <property type="match status" value="1"/>
</dbReference>
<dbReference type="PANTHER" id="PTHR21256">
    <property type="entry name" value="HISTIDINOL DEHYDROGENASE HDH"/>
    <property type="match status" value="1"/>
</dbReference>
<dbReference type="UniPathway" id="UPA00031">
    <property type="reaction ID" value="UER00014"/>
</dbReference>
<feature type="binding site" evidence="12 17">
    <location>
        <position position="261"/>
    </location>
    <ligand>
        <name>Zn(2+)</name>
        <dbReference type="ChEBI" id="CHEBI:29105"/>
    </ligand>
</feature>